<dbReference type="InterPro" id="IPR038573">
    <property type="entry name" value="BrnT_sf"/>
</dbReference>
<dbReference type="AlphaFoldDB" id="A0A176RUW6"/>
<protein>
    <submittedName>
        <fullName evidence="1">Protein containing DUF497</fullName>
    </submittedName>
</protein>
<sequence length="92" mass="10708">MKLKFEWNQNKAAKNIGKHRVSFDEAATIFDDPMFLTVVDEEHSVDEERYISIGLSRHGRLLMVAHTDRQGQIRIISARKATKKEEKFYAKS</sequence>
<dbReference type="PATRIC" id="fig|1003181.4.peg.6391"/>
<proteinExistence type="predicted"/>
<dbReference type="Gene3D" id="3.10.450.530">
    <property type="entry name" value="Ribonuclease toxin, BrnT, of type II toxin-antitoxin system"/>
    <property type="match status" value="1"/>
</dbReference>
<gene>
    <name evidence="1" type="ORF">THIOM_004844</name>
</gene>
<keyword evidence="2" id="KW-1185">Reference proteome</keyword>
<evidence type="ECO:0000313" key="2">
    <source>
        <dbReference type="Proteomes" id="UP000076962"/>
    </source>
</evidence>
<dbReference type="Proteomes" id="UP000076962">
    <property type="component" value="Unassembled WGS sequence"/>
</dbReference>
<reference evidence="1 2" key="1">
    <citation type="submission" date="2016-05" db="EMBL/GenBank/DDBJ databases">
        <title>Single-cell genome of chain-forming Candidatus Thiomargarita nelsonii and comparison to other large sulfur-oxidizing bacteria.</title>
        <authorList>
            <person name="Winkel M."/>
            <person name="Salman V."/>
            <person name="Woyke T."/>
            <person name="Schulz-Vogt H."/>
            <person name="Richter M."/>
            <person name="Flood B."/>
            <person name="Bailey J."/>
            <person name="Amann R."/>
            <person name="Mussmann M."/>
        </authorList>
    </citation>
    <scope>NUCLEOTIDE SEQUENCE [LARGE SCALE GENOMIC DNA]</scope>
    <source>
        <strain evidence="1 2">THI036</strain>
    </source>
</reference>
<accession>A0A176RUW6</accession>
<organism evidence="1 2">
    <name type="scientific">Candidatus Thiomargarita nelsonii</name>
    <dbReference type="NCBI Taxonomy" id="1003181"/>
    <lineage>
        <taxon>Bacteria</taxon>
        <taxon>Pseudomonadati</taxon>
        <taxon>Pseudomonadota</taxon>
        <taxon>Gammaproteobacteria</taxon>
        <taxon>Thiotrichales</taxon>
        <taxon>Thiotrichaceae</taxon>
        <taxon>Thiomargarita</taxon>
    </lineage>
</organism>
<evidence type="ECO:0000313" key="1">
    <source>
        <dbReference type="EMBL" id="OAD19518.1"/>
    </source>
</evidence>
<dbReference type="Pfam" id="PF04365">
    <property type="entry name" value="BrnT_toxin"/>
    <property type="match status" value="1"/>
</dbReference>
<dbReference type="EMBL" id="LUTY01002771">
    <property type="protein sequence ID" value="OAD19518.1"/>
    <property type="molecule type" value="Genomic_DNA"/>
</dbReference>
<dbReference type="InterPro" id="IPR007460">
    <property type="entry name" value="BrnT_toxin"/>
</dbReference>
<comment type="caution">
    <text evidence="1">The sequence shown here is derived from an EMBL/GenBank/DDBJ whole genome shotgun (WGS) entry which is preliminary data.</text>
</comment>
<name>A0A176RUW6_9GAMM</name>